<feature type="transmembrane region" description="Helical" evidence="10">
    <location>
        <begin position="74"/>
        <end position="96"/>
    </location>
</feature>
<dbReference type="PANTHER" id="PTHR19315">
    <property type="entry name" value="ER MEMBRANE PROTEIN COMPLEX SUBUNIT 4"/>
    <property type="match status" value="1"/>
</dbReference>
<sequence length="176" mass="19652">MSLATWRLDAGTASRSARTADSQSYFPPGFSPIGQAMQQNVEAEAAADQQEHLMRKRAWDVAMGPAKSLPMNMFMMYMAGRSISIFPIMMVAMMLWRPLKTMFSVNSTFKPLQDDKTGSLILHKILFVLGNFGVVALAIYKVHSMGLLPNYDSDWLEFIPEAQRGSFSLSNGDIFI</sequence>
<evidence type="ECO:0000256" key="5">
    <source>
        <dbReference type="ARBA" id="ARBA00022692"/>
    </source>
</evidence>
<evidence type="ECO:0000256" key="2">
    <source>
        <dbReference type="ARBA" id="ARBA00007715"/>
    </source>
</evidence>
<comment type="subcellular location">
    <subcellularLocation>
        <location evidence="1">Endoplasmic reticulum membrane</location>
        <topology evidence="1">Multi-pass membrane protein</topology>
    </subcellularLocation>
</comment>
<comment type="similarity">
    <text evidence="2 9">Belongs to the EMC4 family.</text>
</comment>
<proteinExistence type="inferred from homology"/>
<evidence type="ECO:0000256" key="3">
    <source>
        <dbReference type="ARBA" id="ARBA00011276"/>
    </source>
</evidence>
<evidence type="ECO:0000256" key="8">
    <source>
        <dbReference type="ARBA" id="ARBA00023136"/>
    </source>
</evidence>
<keyword evidence="5 10" id="KW-0812">Transmembrane</keyword>
<keyword evidence="11" id="KW-1185">Reference proteome</keyword>
<dbReference type="PIRSF" id="PIRSF017207">
    <property type="entry name" value="UCP017207_TM-p85"/>
    <property type="match status" value="1"/>
</dbReference>
<evidence type="ECO:0000313" key="11">
    <source>
        <dbReference type="Proteomes" id="UP000887575"/>
    </source>
</evidence>
<evidence type="ECO:0000256" key="7">
    <source>
        <dbReference type="ARBA" id="ARBA00022989"/>
    </source>
</evidence>
<dbReference type="WBParaSite" id="MBELARI_LOCUS11108">
    <property type="protein sequence ID" value="MBELARI_LOCUS11108"/>
    <property type="gene ID" value="MBELARI_LOCUS11108"/>
</dbReference>
<reference evidence="12" key="1">
    <citation type="submission" date="2024-02" db="UniProtKB">
        <authorList>
            <consortium name="WormBaseParasite"/>
        </authorList>
    </citation>
    <scope>IDENTIFICATION</scope>
</reference>
<name>A0AAF3EB02_9BILA</name>
<evidence type="ECO:0000256" key="6">
    <source>
        <dbReference type="ARBA" id="ARBA00022824"/>
    </source>
</evidence>
<keyword evidence="7 10" id="KW-1133">Transmembrane helix</keyword>
<comment type="subunit">
    <text evidence="3">Component of the ER membrane protein complex (EMC).</text>
</comment>
<protein>
    <recommendedName>
        <fullName evidence="4 9">ER membrane protein complex subunit 4</fullName>
    </recommendedName>
</protein>
<dbReference type="AlphaFoldDB" id="A0AAF3EB02"/>
<accession>A0AAF3EB02</accession>
<keyword evidence="8 9" id="KW-0472">Membrane</keyword>
<keyword evidence="6" id="KW-0256">Endoplasmic reticulum</keyword>
<organism evidence="11 12">
    <name type="scientific">Mesorhabditis belari</name>
    <dbReference type="NCBI Taxonomy" id="2138241"/>
    <lineage>
        <taxon>Eukaryota</taxon>
        <taxon>Metazoa</taxon>
        <taxon>Ecdysozoa</taxon>
        <taxon>Nematoda</taxon>
        <taxon>Chromadorea</taxon>
        <taxon>Rhabditida</taxon>
        <taxon>Rhabditina</taxon>
        <taxon>Rhabditomorpha</taxon>
        <taxon>Rhabditoidea</taxon>
        <taxon>Rhabditidae</taxon>
        <taxon>Mesorhabditinae</taxon>
        <taxon>Mesorhabditis</taxon>
    </lineage>
</organism>
<evidence type="ECO:0000313" key="12">
    <source>
        <dbReference type="WBParaSite" id="MBELARI_LOCUS11108"/>
    </source>
</evidence>
<dbReference type="Pfam" id="PF06417">
    <property type="entry name" value="EMC4"/>
    <property type="match status" value="1"/>
</dbReference>
<evidence type="ECO:0000256" key="10">
    <source>
        <dbReference type="SAM" id="Phobius"/>
    </source>
</evidence>
<evidence type="ECO:0000256" key="1">
    <source>
        <dbReference type="ARBA" id="ARBA00004477"/>
    </source>
</evidence>
<dbReference type="Proteomes" id="UP000887575">
    <property type="component" value="Unassembled WGS sequence"/>
</dbReference>
<evidence type="ECO:0000256" key="9">
    <source>
        <dbReference type="PIRNR" id="PIRNR017207"/>
    </source>
</evidence>
<dbReference type="InterPro" id="IPR009445">
    <property type="entry name" value="TMEM85/Emc4"/>
</dbReference>
<dbReference type="GO" id="GO:0005789">
    <property type="term" value="C:endoplasmic reticulum membrane"/>
    <property type="evidence" value="ECO:0007669"/>
    <property type="project" value="UniProtKB-SubCell"/>
</dbReference>
<evidence type="ECO:0000256" key="4">
    <source>
        <dbReference type="ARBA" id="ARBA00020820"/>
    </source>
</evidence>
<feature type="transmembrane region" description="Helical" evidence="10">
    <location>
        <begin position="121"/>
        <end position="140"/>
    </location>
</feature>